<comment type="similarity">
    <text evidence="4">Belongs to the cytochrome P450 family.</text>
</comment>
<evidence type="ECO:0000256" key="6">
    <source>
        <dbReference type="ARBA" id="ARBA00022692"/>
    </source>
</evidence>
<gene>
    <name evidence="16" type="ORF">MIND_00993800</name>
</gene>
<dbReference type="EMBL" id="JACAZF010000009">
    <property type="protein sequence ID" value="KAF7294573.1"/>
    <property type="molecule type" value="Genomic_DNA"/>
</dbReference>
<dbReference type="PRINTS" id="PR00463">
    <property type="entry name" value="EP450I"/>
</dbReference>
<keyword evidence="12 14" id="KW-0472">Membrane</keyword>
<evidence type="ECO:0000256" key="5">
    <source>
        <dbReference type="ARBA" id="ARBA00022617"/>
    </source>
</evidence>
<dbReference type="Pfam" id="PF00067">
    <property type="entry name" value="p450"/>
    <property type="match status" value="1"/>
</dbReference>
<comment type="cofactor">
    <cofactor evidence="1 13">
        <name>heme</name>
        <dbReference type="ChEBI" id="CHEBI:30413"/>
    </cofactor>
</comment>
<dbReference type="Pfam" id="PF20152">
    <property type="entry name" value="DUF6534"/>
    <property type="match status" value="1"/>
</dbReference>
<reference evidence="16" key="1">
    <citation type="submission" date="2020-05" db="EMBL/GenBank/DDBJ databases">
        <title>Mycena genomes resolve the evolution of fungal bioluminescence.</title>
        <authorList>
            <person name="Tsai I.J."/>
        </authorList>
    </citation>
    <scope>NUCLEOTIDE SEQUENCE</scope>
    <source>
        <strain evidence="16">171206Taipei</strain>
    </source>
</reference>
<feature type="binding site" description="axial binding residue" evidence="13">
    <location>
        <position position="836"/>
    </location>
    <ligand>
        <name>heme</name>
        <dbReference type="ChEBI" id="CHEBI:30413"/>
    </ligand>
    <ligandPart>
        <name>Fe</name>
        <dbReference type="ChEBI" id="CHEBI:18248"/>
    </ligandPart>
</feature>
<dbReference type="OrthoDB" id="1470350at2759"/>
<evidence type="ECO:0000256" key="8">
    <source>
        <dbReference type="ARBA" id="ARBA00022989"/>
    </source>
</evidence>
<dbReference type="InterPro" id="IPR045339">
    <property type="entry name" value="DUF6534"/>
</dbReference>
<dbReference type="CDD" id="cd11069">
    <property type="entry name" value="CYP_FUM15-like"/>
    <property type="match status" value="1"/>
</dbReference>
<keyword evidence="11" id="KW-0503">Monooxygenase</keyword>
<comment type="pathway">
    <text evidence="3">Secondary metabolite biosynthesis; terpenoid biosynthesis.</text>
</comment>
<proteinExistence type="inferred from homology"/>
<feature type="transmembrane region" description="Helical" evidence="14">
    <location>
        <begin position="18"/>
        <end position="38"/>
    </location>
</feature>
<evidence type="ECO:0000256" key="4">
    <source>
        <dbReference type="ARBA" id="ARBA00010617"/>
    </source>
</evidence>
<dbReference type="SUPFAM" id="SSF48264">
    <property type="entry name" value="Cytochrome P450"/>
    <property type="match status" value="1"/>
</dbReference>
<keyword evidence="6 14" id="KW-0812">Transmembrane</keyword>
<dbReference type="Gene3D" id="1.10.630.10">
    <property type="entry name" value="Cytochrome P450"/>
    <property type="match status" value="1"/>
</dbReference>
<evidence type="ECO:0000256" key="13">
    <source>
        <dbReference type="PIRSR" id="PIRSR602401-1"/>
    </source>
</evidence>
<keyword evidence="5 13" id="KW-0349">Heme</keyword>
<dbReference type="GO" id="GO:0004497">
    <property type="term" value="F:monooxygenase activity"/>
    <property type="evidence" value="ECO:0007669"/>
    <property type="project" value="UniProtKB-KW"/>
</dbReference>
<comment type="caution">
    <text evidence="16">The sequence shown here is derived from an EMBL/GenBank/DDBJ whole genome shotgun (WGS) entry which is preliminary data.</text>
</comment>
<keyword evidence="8 14" id="KW-1133">Transmembrane helix</keyword>
<dbReference type="PANTHER" id="PTHR24305:SF166">
    <property type="entry name" value="CYTOCHROME P450 12A4, MITOCHONDRIAL-RELATED"/>
    <property type="match status" value="1"/>
</dbReference>
<keyword evidence="9" id="KW-0560">Oxidoreductase</keyword>
<evidence type="ECO:0000256" key="3">
    <source>
        <dbReference type="ARBA" id="ARBA00004721"/>
    </source>
</evidence>
<dbReference type="GO" id="GO:0005506">
    <property type="term" value="F:iron ion binding"/>
    <property type="evidence" value="ECO:0007669"/>
    <property type="project" value="InterPro"/>
</dbReference>
<feature type="transmembrane region" description="Helical" evidence="14">
    <location>
        <begin position="369"/>
        <end position="389"/>
    </location>
</feature>
<accession>A0A8H6VY71</accession>
<feature type="transmembrane region" description="Helical" evidence="14">
    <location>
        <begin position="172"/>
        <end position="195"/>
    </location>
</feature>
<evidence type="ECO:0000256" key="11">
    <source>
        <dbReference type="ARBA" id="ARBA00023033"/>
    </source>
</evidence>
<evidence type="ECO:0000256" key="12">
    <source>
        <dbReference type="ARBA" id="ARBA00023136"/>
    </source>
</evidence>
<keyword evidence="17" id="KW-1185">Reference proteome</keyword>
<comment type="subcellular location">
    <subcellularLocation>
        <location evidence="2">Membrane</location>
    </subcellularLocation>
</comment>
<dbReference type="InterPro" id="IPR036396">
    <property type="entry name" value="Cyt_P450_sf"/>
</dbReference>
<evidence type="ECO:0000256" key="2">
    <source>
        <dbReference type="ARBA" id="ARBA00004370"/>
    </source>
</evidence>
<dbReference type="RefSeq" id="XP_037215936.1">
    <property type="nucleotide sequence ID" value="XM_037366542.1"/>
</dbReference>
<evidence type="ECO:0000259" key="15">
    <source>
        <dbReference type="Pfam" id="PF20152"/>
    </source>
</evidence>
<feature type="transmembrane region" description="Helical" evidence="14">
    <location>
        <begin position="215"/>
        <end position="236"/>
    </location>
</feature>
<evidence type="ECO:0000256" key="7">
    <source>
        <dbReference type="ARBA" id="ARBA00022723"/>
    </source>
</evidence>
<dbReference type="InterPro" id="IPR050121">
    <property type="entry name" value="Cytochrome_P450_monoxygenase"/>
</dbReference>
<organism evidence="16 17">
    <name type="scientific">Mycena indigotica</name>
    <dbReference type="NCBI Taxonomy" id="2126181"/>
    <lineage>
        <taxon>Eukaryota</taxon>
        <taxon>Fungi</taxon>
        <taxon>Dikarya</taxon>
        <taxon>Basidiomycota</taxon>
        <taxon>Agaricomycotina</taxon>
        <taxon>Agaricomycetes</taxon>
        <taxon>Agaricomycetidae</taxon>
        <taxon>Agaricales</taxon>
        <taxon>Marasmiineae</taxon>
        <taxon>Mycenaceae</taxon>
        <taxon>Mycena</taxon>
    </lineage>
</organism>
<evidence type="ECO:0000256" key="14">
    <source>
        <dbReference type="SAM" id="Phobius"/>
    </source>
</evidence>
<dbReference type="Proteomes" id="UP000636479">
    <property type="component" value="Unassembled WGS sequence"/>
</dbReference>
<dbReference type="InterPro" id="IPR001128">
    <property type="entry name" value="Cyt_P450"/>
</dbReference>
<dbReference type="AlphaFoldDB" id="A0A8H6VY71"/>
<dbReference type="GO" id="GO:0020037">
    <property type="term" value="F:heme binding"/>
    <property type="evidence" value="ECO:0007669"/>
    <property type="project" value="InterPro"/>
</dbReference>
<dbReference type="GO" id="GO:0016020">
    <property type="term" value="C:membrane"/>
    <property type="evidence" value="ECO:0007669"/>
    <property type="project" value="UniProtKB-SubCell"/>
</dbReference>
<dbReference type="GeneID" id="59349058"/>
<evidence type="ECO:0000256" key="10">
    <source>
        <dbReference type="ARBA" id="ARBA00023004"/>
    </source>
</evidence>
<dbReference type="PRINTS" id="PR00385">
    <property type="entry name" value="P450"/>
</dbReference>
<dbReference type="GO" id="GO:0016705">
    <property type="term" value="F:oxidoreductase activity, acting on paired donors, with incorporation or reduction of molecular oxygen"/>
    <property type="evidence" value="ECO:0007669"/>
    <property type="project" value="InterPro"/>
</dbReference>
<feature type="domain" description="DUF6534" evidence="15">
    <location>
        <begin position="178"/>
        <end position="267"/>
    </location>
</feature>
<keyword evidence="7 13" id="KW-0479">Metal-binding</keyword>
<keyword evidence="10 13" id="KW-0408">Iron</keyword>
<dbReference type="PANTHER" id="PTHR24305">
    <property type="entry name" value="CYTOCHROME P450"/>
    <property type="match status" value="1"/>
</dbReference>
<evidence type="ECO:0000256" key="9">
    <source>
        <dbReference type="ARBA" id="ARBA00023002"/>
    </source>
</evidence>
<dbReference type="InterPro" id="IPR002401">
    <property type="entry name" value="Cyt_P450_E_grp-I"/>
</dbReference>
<evidence type="ECO:0000313" key="16">
    <source>
        <dbReference type="EMBL" id="KAF7294573.1"/>
    </source>
</evidence>
<protein>
    <recommendedName>
        <fullName evidence="15">DUF6534 domain-containing protein</fullName>
    </recommendedName>
</protein>
<evidence type="ECO:0000256" key="1">
    <source>
        <dbReference type="ARBA" id="ARBA00001971"/>
    </source>
</evidence>
<name>A0A8H6VY71_9AGAR</name>
<sequence>MTAFNAVPITLPLLMGTILNWALLGALVVQIAIYFIAFPKDALHSKLLVGLIVAAESLQTMTGTRNIIRWCGVGWGRPEILDEVGFAWFDTPVLGSIISCAGQLYFGWRIYIISRKLFVPMAIAVVRAMQLFDDSLKSQQITVFQMSMGIWTGVEINRAGHFSMLHFRKIPAMWLASTAACDLLIVASTCFYLLVVRTRGLNPTTDHVISRIVRITAETGLLCAIAAIADLIIFATFPHRNFHLAICLWLSKVYSNSILLILNSRASISHGSVCQHDTVHLGRSPSGISSGLVFAGSYNLSGASTPTAHFNPTQFNPPCRFRENSQDPTGYPPDQPSVKIVIALLASHEPSLRTTTTSRVMFSTTTKKTLVSIAGTLGAYVLFKLFQLLHREFHSPLRLLPGPKSTNWIFGNLRDIFKAENSVLHEQWVKEYGSTIQYKIFFGARRLYTVDPKALNHFLTNSYIYQKPEPQRFGLSRLLGRGIIVAEVLMSLQRRVMNPAFGYPQVRELTPIFIDKSNELRDVWAAEIRKSENGVARINVLSWLGKATLDIIGLAGFNYHFNSLASEEESELGKALNVIFSSTGHFNVLALLQILVPAFRVVPTKVDSTMDGAQQTMMRIARELLQGSKQEMADSGTFEKGSGPRSRDLLSLLVRANTAKDIPPSQQLSDTEVMAQIPTFFLAGHETTSTATTWALFALTQNKAAQTRLREELLAVPSESPTMDEINALPYLDCVVRETLRIHAPLPSTVREATQDDVVPLETPFTDKNGVVHDTIRVTKGQTIMIPILVMNRDERVWGPDAREFIPERWERETISNSIPGVWGHMLTFLGGPRACIGYRFSIVETKCLLFALVRAFEFDLAVPLEDVAKKTSVTQRPYLRSEPNAGGQLPLLIRPYVAQ</sequence>
<evidence type="ECO:0000313" key="17">
    <source>
        <dbReference type="Proteomes" id="UP000636479"/>
    </source>
</evidence>